<dbReference type="PRINTS" id="PR00120">
    <property type="entry name" value="HATPASE"/>
</dbReference>
<keyword evidence="16" id="KW-0186">Copper</keyword>
<evidence type="ECO:0000256" key="2">
    <source>
        <dbReference type="ARBA" id="ARBA00006024"/>
    </source>
</evidence>
<evidence type="ECO:0000256" key="5">
    <source>
        <dbReference type="ARBA" id="ARBA00022475"/>
    </source>
</evidence>
<dbReference type="FunFam" id="2.70.150.10:FF:000002">
    <property type="entry name" value="Copper-transporting ATPase 1, putative"/>
    <property type="match status" value="1"/>
</dbReference>
<keyword evidence="11" id="KW-0187">Copper transport</keyword>
<dbReference type="NCBIfam" id="TIGR01494">
    <property type="entry name" value="ATPase_P-type"/>
    <property type="match status" value="1"/>
</dbReference>
<dbReference type="SFLD" id="SFLDG00002">
    <property type="entry name" value="C1.7:_P-type_atpase_like"/>
    <property type="match status" value="1"/>
</dbReference>
<evidence type="ECO:0000256" key="20">
    <source>
        <dbReference type="RuleBase" id="RU362081"/>
    </source>
</evidence>
<dbReference type="STRING" id="572544.Ilyop_1496"/>
<feature type="transmembrane region" description="Helical" evidence="20">
    <location>
        <begin position="524"/>
        <end position="547"/>
    </location>
</feature>
<feature type="transmembrane region" description="Helical" evidence="20">
    <location>
        <begin position="490"/>
        <end position="512"/>
    </location>
</feature>
<evidence type="ECO:0000256" key="7">
    <source>
        <dbReference type="ARBA" id="ARBA00022692"/>
    </source>
</evidence>
<dbReference type="InterPro" id="IPR023214">
    <property type="entry name" value="HAD_sf"/>
</dbReference>
<dbReference type="SUPFAM" id="SSF81653">
    <property type="entry name" value="Calcium ATPase, transduction domain A"/>
    <property type="match status" value="1"/>
</dbReference>
<evidence type="ECO:0000256" key="8">
    <source>
        <dbReference type="ARBA" id="ARBA00022723"/>
    </source>
</evidence>
<feature type="transmembrane region" description="Helical" evidence="20">
    <location>
        <begin position="840"/>
        <end position="862"/>
    </location>
</feature>
<dbReference type="Pfam" id="PF00702">
    <property type="entry name" value="Hydrolase"/>
    <property type="match status" value="1"/>
</dbReference>
<evidence type="ECO:0000256" key="6">
    <source>
        <dbReference type="ARBA" id="ARBA00022553"/>
    </source>
</evidence>
<feature type="transmembrane region" description="Helical" evidence="20">
    <location>
        <begin position="269"/>
        <end position="287"/>
    </location>
</feature>
<evidence type="ECO:0000256" key="3">
    <source>
        <dbReference type="ARBA" id="ARBA00012517"/>
    </source>
</evidence>
<dbReference type="PROSITE" id="PS00154">
    <property type="entry name" value="ATPASE_E1_E2"/>
    <property type="match status" value="1"/>
</dbReference>
<comment type="subcellular location">
    <subcellularLocation>
        <location evidence="1">Cell membrane</location>
        <topology evidence="1">Multi-pass membrane protein</topology>
    </subcellularLocation>
</comment>
<keyword evidence="14" id="KW-1278">Translocase</keyword>
<keyword evidence="12 20" id="KW-0067">ATP-binding</keyword>
<feature type="transmembrane region" description="Helical" evidence="20">
    <location>
        <begin position="236"/>
        <end position="257"/>
    </location>
</feature>
<evidence type="ECO:0000256" key="13">
    <source>
        <dbReference type="ARBA" id="ARBA00022842"/>
    </source>
</evidence>
<dbReference type="PRINTS" id="PR00119">
    <property type="entry name" value="CATATPASE"/>
</dbReference>
<dbReference type="InterPro" id="IPR036163">
    <property type="entry name" value="HMA_dom_sf"/>
</dbReference>
<dbReference type="Pfam" id="PF00122">
    <property type="entry name" value="E1-E2_ATPase"/>
    <property type="match status" value="1"/>
</dbReference>
<evidence type="ECO:0000256" key="12">
    <source>
        <dbReference type="ARBA" id="ARBA00022840"/>
    </source>
</evidence>
<dbReference type="eggNOG" id="COG2217">
    <property type="taxonomic scope" value="Bacteria"/>
</dbReference>
<evidence type="ECO:0000256" key="18">
    <source>
        <dbReference type="ARBA" id="ARBA00023136"/>
    </source>
</evidence>
<feature type="transmembrane region" description="Helical" evidence="20">
    <location>
        <begin position="308"/>
        <end position="325"/>
    </location>
</feature>
<evidence type="ECO:0000256" key="10">
    <source>
        <dbReference type="ARBA" id="ARBA00022741"/>
    </source>
</evidence>
<dbReference type="SUPFAM" id="SSF56784">
    <property type="entry name" value="HAD-like"/>
    <property type="match status" value="1"/>
</dbReference>
<keyword evidence="5 20" id="KW-1003">Cell membrane</keyword>
<evidence type="ECO:0000256" key="14">
    <source>
        <dbReference type="ARBA" id="ARBA00022967"/>
    </source>
</evidence>
<dbReference type="GO" id="GO:0140581">
    <property type="term" value="F:P-type monovalent copper transporter activity"/>
    <property type="evidence" value="ECO:0007669"/>
    <property type="project" value="UniProtKB-EC"/>
</dbReference>
<evidence type="ECO:0000256" key="17">
    <source>
        <dbReference type="ARBA" id="ARBA00023065"/>
    </source>
</evidence>
<comment type="catalytic activity">
    <reaction evidence="19">
        <text>Cu(+)(in) + ATP + H2O = Cu(+)(out) + ADP + phosphate + H(+)</text>
        <dbReference type="Rhea" id="RHEA:25792"/>
        <dbReference type="ChEBI" id="CHEBI:15377"/>
        <dbReference type="ChEBI" id="CHEBI:15378"/>
        <dbReference type="ChEBI" id="CHEBI:30616"/>
        <dbReference type="ChEBI" id="CHEBI:43474"/>
        <dbReference type="ChEBI" id="CHEBI:49552"/>
        <dbReference type="ChEBI" id="CHEBI:456216"/>
        <dbReference type="EC" id="7.2.2.8"/>
    </reaction>
</comment>
<protein>
    <recommendedName>
        <fullName evidence="3">P-type Cu(+) transporter</fullName>
        <ecNumber evidence="3">7.2.2.8</ecNumber>
    </recommendedName>
</protein>
<dbReference type="SUPFAM" id="SSF81665">
    <property type="entry name" value="Calcium ATPase, transmembrane domain M"/>
    <property type="match status" value="1"/>
</dbReference>
<dbReference type="GO" id="GO:0005507">
    <property type="term" value="F:copper ion binding"/>
    <property type="evidence" value="ECO:0007669"/>
    <property type="project" value="InterPro"/>
</dbReference>
<dbReference type="InterPro" id="IPR001757">
    <property type="entry name" value="P_typ_ATPase"/>
</dbReference>
<keyword evidence="18 20" id="KW-0472">Membrane</keyword>
<dbReference type="InterPro" id="IPR036412">
    <property type="entry name" value="HAD-like_sf"/>
</dbReference>
<dbReference type="NCBIfam" id="TIGR00003">
    <property type="entry name" value="copper ion binding protein"/>
    <property type="match status" value="3"/>
</dbReference>
<dbReference type="PANTHER" id="PTHR43520">
    <property type="entry name" value="ATP7, ISOFORM B"/>
    <property type="match status" value="1"/>
</dbReference>
<dbReference type="InterPro" id="IPR018303">
    <property type="entry name" value="ATPase_P-typ_P_site"/>
</dbReference>
<gene>
    <name evidence="22" type="ordered locus">Ilyop_1496</name>
</gene>
<dbReference type="PROSITE" id="PS50846">
    <property type="entry name" value="HMA_2"/>
    <property type="match status" value="3"/>
</dbReference>
<keyword evidence="17" id="KW-0406">Ion transport</keyword>
<dbReference type="FunFam" id="3.30.70.100:FF:000005">
    <property type="entry name" value="Copper-exporting P-type ATPase A"/>
    <property type="match status" value="2"/>
</dbReference>
<accession>E3H845</accession>
<dbReference type="EC" id="7.2.2.8" evidence="3"/>
<dbReference type="Pfam" id="PF00403">
    <property type="entry name" value="HMA"/>
    <property type="match status" value="3"/>
</dbReference>
<evidence type="ECO:0000313" key="23">
    <source>
        <dbReference type="Proteomes" id="UP000006875"/>
    </source>
</evidence>
<dbReference type="InterPro" id="IPR027256">
    <property type="entry name" value="P-typ_ATPase_IB"/>
</dbReference>
<dbReference type="SFLD" id="SFLDF00027">
    <property type="entry name" value="p-type_atpase"/>
    <property type="match status" value="1"/>
</dbReference>
<dbReference type="EMBL" id="CP002281">
    <property type="protein sequence ID" value="ADO83276.1"/>
    <property type="molecule type" value="Genomic_DNA"/>
</dbReference>
<evidence type="ECO:0000259" key="21">
    <source>
        <dbReference type="PROSITE" id="PS50846"/>
    </source>
</evidence>
<dbReference type="AlphaFoldDB" id="E3H845"/>
<keyword evidence="9" id="KW-0677">Repeat</keyword>
<dbReference type="InterPro" id="IPR059000">
    <property type="entry name" value="ATPase_P-type_domA"/>
</dbReference>
<evidence type="ECO:0000256" key="15">
    <source>
        <dbReference type="ARBA" id="ARBA00022989"/>
    </source>
</evidence>
<keyword evidence="23" id="KW-1185">Reference proteome</keyword>
<dbReference type="OrthoDB" id="9813266at2"/>
<evidence type="ECO:0000256" key="1">
    <source>
        <dbReference type="ARBA" id="ARBA00004651"/>
    </source>
</evidence>
<dbReference type="SUPFAM" id="SSF55008">
    <property type="entry name" value="HMA, heavy metal-associated domain"/>
    <property type="match status" value="3"/>
</dbReference>
<evidence type="ECO:0000256" key="4">
    <source>
        <dbReference type="ARBA" id="ARBA00022448"/>
    </source>
</evidence>
<dbReference type="GO" id="GO:0016887">
    <property type="term" value="F:ATP hydrolysis activity"/>
    <property type="evidence" value="ECO:0007669"/>
    <property type="project" value="InterPro"/>
</dbReference>
<keyword evidence="8 20" id="KW-0479">Metal-binding</keyword>
<dbReference type="GO" id="GO:0055070">
    <property type="term" value="P:copper ion homeostasis"/>
    <property type="evidence" value="ECO:0007669"/>
    <property type="project" value="TreeGrafter"/>
</dbReference>
<name>E3H845_ILYPC</name>
<dbReference type="InterPro" id="IPR006121">
    <property type="entry name" value="HMA_dom"/>
</dbReference>
<organism evidence="22 23">
    <name type="scientific">Ilyobacter polytropus (strain ATCC 51220 / DSM 2926 / LMG 16218 / CuHBu1)</name>
    <dbReference type="NCBI Taxonomy" id="572544"/>
    <lineage>
        <taxon>Bacteria</taxon>
        <taxon>Fusobacteriati</taxon>
        <taxon>Fusobacteriota</taxon>
        <taxon>Fusobacteriia</taxon>
        <taxon>Fusobacteriales</taxon>
        <taxon>Fusobacteriaceae</taxon>
        <taxon>Ilyobacter</taxon>
    </lineage>
</organism>
<dbReference type="PANTHER" id="PTHR43520:SF8">
    <property type="entry name" value="P-TYPE CU(+) TRANSPORTER"/>
    <property type="match status" value="1"/>
</dbReference>
<dbReference type="Gene3D" id="2.70.150.10">
    <property type="entry name" value="Calcium-transporting ATPase, cytoplasmic transduction domain A"/>
    <property type="match status" value="1"/>
</dbReference>
<feature type="domain" description="HMA" evidence="21">
    <location>
        <begin position="74"/>
        <end position="140"/>
    </location>
</feature>
<dbReference type="InterPro" id="IPR008250">
    <property type="entry name" value="ATPase_P-typ_transduc_dom_A_sf"/>
</dbReference>
<keyword evidence="4" id="KW-0813">Transport</keyword>
<evidence type="ECO:0000313" key="22">
    <source>
        <dbReference type="EMBL" id="ADO83276.1"/>
    </source>
</evidence>
<evidence type="ECO:0000256" key="11">
    <source>
        <dbReference type="ARBA" id="ARBA00022796"/>
    </source>
</evidence>
<sequence>MNKKFKIDGISCQACVARIEKAVGKIKGVDSTTVNPISEILTVEADEKKVSSEDIKKIVSDLGYGIKERETKLNKATLKIDGMTCQACVKRVEKAVNKLEGVLDGNVNLTTEKLSVSYDENSVGLDEIKKAVVDAGYSIEEEKKINTVTLSIDGMTCQSCVSRIEKKTSQLLGVETINVNLATEKALVEYRKNEIKLSEIVKFINELGYKAVKEDTVKDLDGDKKQKELQNEWKKFIIAILFALPVFYISMGHMMGMPVPRIINPENNPMNFALIQLLFSIPVILIGKRFYVTGIKLLFKFSPNMDSLIAMGTGAAMIYSLYGTYMISSGNIEYVHFLYYESAVVILALIMLGKYLENVSKGRTSEAIKKLMGLQPKKASLIKNGDIVEVDIEDVEKGDILLVKPGESIPVDGEVTEGSSSVDESMLTGESIPMEKTPGSKVVGASINKNGSIKIRATAVGSDTALAKIVKLVEDAQGSKAPIARMADVISGYFVPVVIGIAIVSAITWYILGTTGKVVLSETPAIFSLSIFIAVLVIACPCSLGLATPTAIMVGTGKGAEYGILIKGGEALEMTHRVDTIVFDKTGTITEGKPKLTDVISSGELSDNEILKLAASAELHSEHPLGDAIVEGAKEKGLKFAKIEKFNSITGMGIEALVDEKNILVGNQKLMKTKGIEVNFTPEEDQLSKEGKTLMLVAADGKFQGVVAVADTVKKTSKEAVKILKEMGIKVAMITGDNALTAEAIAKEVGIEIVLSEVMPEDKSIEVKRLQKNGARVAMVGDGINDAPALAQSDVGIAVGSGTDVAIESADIVLMKSDIKDVASAIQLSHATIRNIKQNLFWAFAYNSMGIPVAAGVLYLITGHLLNPMIAGAAMAMSSVSVVTNALRLRFFKPKF</sequence>
<dbReference type="CDD" id="cd02094">
    <property type="entry name" value="P-type_ATPase_Cu-like"/>
    <property type="match status" value="1"/>
</dbReference>
<dbReference type="Proteomes" id="UP000006875">
    <property type="component" value="Chromosome"/>
</dbReference>
<dbReference type="InterPro" id="IPR023298">
    <property type="entry name" value="ATPase_P-typ_TM_dom_sf"/>
</dbReference>
<dbReference type="RefSeq" id="WP_013387943.1">
    <property type="nucleotide sequence ID" value="NC_014632.1"/>
</dbReference>
<dbReference type="NCBIfam" id="TIGR01511">
    <property type="entry name" value="ATPase-IB1_Cu"/>
    <property type="match status" value="1"/>
</dbReference>
<keyword evidence="10 20" id="KW-0547">Nucleotide-binding</keyword>
<dbReference type="GO" id="GO:0043682">
    <property type="term" value="F:P-type divalent copper transporter activity"/>
    <property type="evidence" value="ECO:0007669"/>
    <property type="project" value="TreeGrafter"/>
</dbReference>
<keyword evidence="7 20" id="KW-0812">Transmembrane</keyword>
<keyword evidence="13" id="KW-0460">Magnesium</keyword>
<keyword evidence="15 20" id="KW-1133">Transmembrane helix</keyword>
<dbReference type="GO" id="GO:0005524">
    <property type="term" value="F:ATP binding"/>
    <property type="evidence" value="ECO:0007669"/>
    <property type="project" value="UniProtKB-UniRule"/>
</dbReference>
<dbReference type="KEGG" id="ipo:Ilyop_1496"/>
<proteinExistence type="inferred from homology"/>
<dbReference type="InterPro" id="IPR044492">
    <property type="entry name" value="P_typ_ATPase_HD_dom"/>
</dbReference>
<dbReference type="Gene3D" id="3.40.1110.10">
    <property type="entry name" value="Calcium-transporting ATPase, cytoplasmic domain N"/>
    <property type="match status" value="1"/>
</dbReference>
<evidence type="ECO:0000256" key="16">
    <source>
        <dbReference type="ARBA" id="ARBA00023008"/>
    </source>
</evidence>
<keyword evidence="22" id="KW-0378">Hydrolase</keyword>
<feature type="transmembrane region" description="Helical" evidence="20">
    <location>
        <begin position="868"/>
        <end position="887"/>
    </location>
</feature>
<dbReference type="CDD" id="cd00371">
    <property type="entry name" value="HMA"/>
    <property type="match status" value="3"/>
</dbReference>
<dbReference type="NCBIfam" id="TIGR01525">
    <property type="entry name" value="ATPase-IB_hvy"/>
    <property type="match status" value="1"/>
</dbReference>
<comment type="similarity">
    <text evidence="2 20">Belongs to the cation transport ATPase (P-type) (TC 3.A.3) family. Type IB subfamily.</text>
</comment>
<keyword evidence="6" id="KW-0597">Phosphoprotein</keyword>
<evidence type="ECO:0000256" key="9">
    <source>
        <dbReference type="ARBA" id="ARBA00022737"/>
    </source>
</evidence>
<reference evidence="22 23" key="1">
    <citation type="journal article" date="2010" name="Stand. Genomic Sci.">
        <title>Complete genome sequence of Ilyobacter polytropus type strain (CuHbu1).</title>
        <authorList>
            <person name="Sikorski J."/>
            <person name="Chertkov O."/>
            <person name="Lapidus A."/>
            <person name="Nolan M."/>
            <person name="Lucas S."/>
            <person name="Del Rio T.G."/>
            <person name="Tice H."/>
            <person name="Cheng J.F."/>
            <person name="Tapia R."/>
            <person name="Han C."/>
            <person name="Goodwin L."/>
            <person name="Pitluck S."/>
            <person name="Liolios K."/>
            <person name="Ivanova N."/>
            <person name="Mavromatis K."/>
            <person name="Mikhailova N."/>
            <person name="Pati A."/>
            <person name="Chen A."/>
            <person name="Palaniappan K."/>
            <person name="Land M."/>
            <person name="Hauser L."/>
            <person name="Chang Y.J."/>
            <person name="Jeffries C.D."/>
            <person name="Brambilla E."/>
            <person name="Yasawong M."/>
            <person name="Rohde M."/>
            <person name="Pukall R."/>
            <person name="Spring S."/>
            <person name="Goker M."/>
            <person name="Woyke T."/>
            <person name="Bristow J."/>
            <person name="Eisen J.A."/>
            <person name="Markowitz V."/>
            <person name="Hugenholtz P."/>
            <person name="Kyrpides N.C."/>
            <person name="Klenk H.P."/>
        </authorList>
    </citation>
    <scope>NUCLEOTIDE SEQUENCE [LARGE SCALE GENOMIC DNA]</scope>
    <source>
        <strain evidence="23">ATCC 51220 / DSM 2926 / LMG 16218 / CuHBu1</strain>
    </source>
</reference>
<feature type="transmembrane region" description="Helical" evidence="20">
    <location>
        <begin position="337"/>
        <end position="356"/>
    </location>
</feature>
<dbReference type="SFLD" id="SFLDS00003">
    <property type="entry name" value="Haloacid_Dehalogenase"/>
    <property type="match status" value="1"/>
</dbReference>
<dbReference type="InterPro" id="IPR017969">
    <property type="entry name" value="Heavy-metal-associated_CS"/>
</dbReference>
<feature type="domain" description="HMA" evidence="21">
    <location>
        <begin position="1"/>
        <end position="67"/>
    </location>
</feature>
<dbReference type="GO" id="GO:0005886">
    <property type="term" value="C:plasma membrane"/>
    <property type="evidence" value="ECO:0007669"/>
    <property type="project" value="UniProtKB-SubCell"/>
</dbReference>
<dbReference type="Gene3D" id="3.40.50.1000">
    <property type="entry name" value="HAD superfamily/HAD-like"/>
    <property type="match status" value="1"/>
</dbReference>
<dbReference type="InterPro" id="IPR006122">
    <property type="entry name" value="HMA_Cu_ion-bd"/>
</dbReference>
<evidence type="ECO:0000256" key="19">
    <source>
        <dbReference type="ARBA" id="ARBA00049289"/>
    </source>
</evidence>
<dbReference type="PROSITE" id="PS01047">
    <property type="entry name" value="HMA_1"/>
    <property type="match status" value="1"/>
</dbReference>
<dbReference type="HOGENOM" id="CLU_001771_0_0_0"/>
<dbReference type="InterPro" id="IPR023299">
    <property type="entry name" value="ATPase_P-typ_cyto_dom_N"/>
</dbReference>
<dbReference type="FunFam" id="3.40.50.1000:FF:000144">
    <property type="entry name" value="copper-transporting ATPase 1 isoform X2"/>
    <property type="match status" value="1"/>
</dbReference>
<dbReference type="Gene3D" id="3.30.70.100">
    <property type="match status" value="3"/>
</dbReference>
<feature type="domain" description="HMA" evidence="21">
    <location>
        <begin position="146"/>
        <end position="212"/>
    </location>
</feature>